<gene>
    <name evidence="1" type="ORF">SPARVUS_LOCUS4179739</name>
</gene>
<proteinExistence type="predicted"/>
<reference evidence="1" key="1">
    <citation type="submission" date="2023-05" db="EMBL/GenBank/DDBJ databases">
        <authorList>
            <person name="Stuckert A."/>
        </authorList>
    </citation>
    <scope>NUCLEOTIDE SEQUENCE</scope>
</reference>
<name>A0ABN9C2I8_9NEOB</name>
<dbReference type="EMBL" id="CATNWA010007509">
    <property type="protein sequence ID" value="CAI9554210.1"/>
    <property type="molecule type" value="Genomic_DNA"/>
</dbReference>
<keyword evidence="2" id="KW-1185">Reference proteome</keyword>
<sequence length="60" mass="6596">MLHNHQAPAAQTCCFVCLHSKHTHSTLCKTQHTVNPLITPDVNTLSGLPSVISTVTLHFY</sequence>
<dbReference type="Proteomes" id="UP001162483">
    <property type="component" value="Unassembled WGS sequence"/>
</dbReference>
<evidence type="ECO:0000313" key="2">
    <source>
        <dbReference type="Proteomes" id="UP001162483"/>
    </source>
</evidence>
<organism evidence="1 2">
    <name type="scientific">Staurois parvus</name>
    <dbReference type="NCBI Taxonomy" id="386267"/>
    <lineage>
        <taxon>Eukaryota</taxon>
        <taxon>Metazoa</taxon>
        <taxon>Chordata</taxon>
        <taxon>Craniata</taxon>
        <taxon>Vertebrata</taxon>
        <taxon>Euteleostomi</taxon>
        <taxon>Amphibia</taxon>
        <taxon>Batrachia</taxon>
        <taxon>Anura</taxon>
        <taxon>Neobatrachia</taxon>
        <taxon>Ranoidea</taxon>
        <taxon>Ranidae</taxon>
        <taxon>Staurois</taxon>
    </lineage>
</organism>
<evidence type="ECO:0000313" key="1">
    <source>
        <dbReference type="EMBL" id="CAI9554210.1"/>
    </source>
</evidence>
<comment type="caution">
    <text evidence="1">The sequence shown here is derived from an EMBL/GenBank/DDBJ whole genome shotgun (WGS) entry which is preliminary data.</text>
</comment>
<protein>
    <submittedName>
        <fullName evidence="1">Uncharacterized protein</fullName>
    </submittedName>
</protein>
<accession>A0ABN9C2I8</accession>